<proteinExistence type="predicted"/>
<accession>A0A916PAC3</accession>
<dbReference type="Proteomes" id="UP000039021">
    <property type="component" value="Unassembled WGS sequence"/>
</dbReference>
<dbReference type="AlphaFoldDB" id="A0A916PAC3"/>
<feature type="compositionally biased region" description="Basic and acidic residues" evidence="1">
    <location>
        <begin position="39"/>
        <end position="49"/>
    </location>
</feature>
<organism evidence="2 3">
    <name type="scientific">Mycobacterium tuberculosis</name>
    <dbReference type="NCBI Taxonomy" id="1773"/>
    <lineage>
        <taxon>Bacteria</taxon>
        <taxon>Bacillati</taxon>
        <taxon>Actinomycetota</taxon>
        <taxon>Actinomycetes</taxon>
        <taxon>Mycobacteriales</taxon>
        <taxon>Mycobacteriaceae</taxon>
        <taxon>Mycobacterium</taxon>
        <taxon>Mycobacterium tuberculosis complex</taxon>
    </lineage>
</organism>
<comment type="caution">
    <text evidence="2">The sequence shown here is derived from an EMBL/GenBank/DDBJ whole genome shotgun (WGS) entry which is preliminary data.</text>
</comment>
<name>A0A916PAC3_MYCTX</name>
<protein>
    <submittedName>
        <fullName evidence="2">Uncharacterized protein</fullName>
    </submittedName>
</protein>
<evidence type="ECO:0000313" key="3">
    <source>
        <dbReference type="Proteomes" id="UP000039021"/>
    </source>
</evidence>
<sequence length="49" mass="5587">MGYRPVNRSATTATSSRITSSEGHIMPTRSWGSIRKTRQPLERKTARIR</sequence>
<evidence type="ECO:0000313" key="2">
    <source>
        <dbReference type="EMBL" id="CPB79382.1"/>
    </source>
</evidence>
<gene>
    <name evidence="2" type="ORF">ERS007739_05418</name>
</gene>
<feature type="region of interest" description="Disordered" evidence="1">
    <location>
        <begin position="1"/>
        <end position="49"/>
    </location>
</feature>
<feature type="compositionally biased region" description="Low complexity" evidence="1">
    <location>
        <begin position="8"/>
        <end position="21"/>
    </location>
</feature>
<dbReference type="EMBL" id="CSBK01004337">
    <property type="protein sequence ID" value="CPB79382.1"/>
    <property type="molecule type" value="Genomic_DNA"/>
</dbReference>
<reference evidence="3" key="1">
    <citation type="submission" date="2015-03" db="EMBL/GenBank/DDBJ databases">
        <authorList>
            <consortium name="Pathogen Informatics"/>
        </authorList>
    </citation>
    <scope>NUCLEOTIDE SEQUENCE [LARGE SCALE GENOMIC DNA]</scope>
    <source>
        <strain evidence="3">N09902308</strain>
    </source>
</reference>
<evidence type="ECO:0000256" key="1">
    <source>
        <dbReference type="SAM" id="MobiDB-lite"/>
    </source>
</evidence>